<evidence type="ECO:0000256" key="3">
    <source>
        <dbReference type="ARBA" id="ARBA00022737"/>
    </source>
</evidence>
<reference evidence="5" key="1">
    <citation type="journal article" date="2018" name="Nat. Microbiol.">
        <title>Leveraging single-cell genomics to expand the fungal tree of life.</title>
        <authorList>
            <person name="Ahrendt S.R."/>
            <person name="Quandt C.A."/>
            <person name="Ciobanu D."/>
            <person name="Clum A."/>
            <person name="Salamov A."/>
            <person name="Andreopoulos B."/>
            <person name="Cheng J.F."/>
            <person name="Woyke T."/>
            <person name="Pelin A."/>
            <person name="Henrissat B."/>
            <person name="Reynolds N.K."/>
            <person name="Benny G.L."/>
            <person name="Smith M.E."/>
            <person name="James T.Y."/>
            <person name="Grigoriev I.V."/>
        </authorList>
    </citation>
    <scope>NUCLEOTIDE SEQUENCE [LARGE SCALE GENOMIC DNA]</scope>
    <source>
        <strain evidence="5">RSA 1356</strain>
    </source>
</reference>
<dbReference type="GO" id="GO:0006913">
    <property type="term" value="P:nucleocytoplasmic transport"/>
    <property type="evidence" value="ECO:0007669"/>
    <property type="project" value="TreeGrafter"/>
</dbReference>
<evidence type="ECO:0000256" key="1">
    <source>
        <dbReference type="ARBA" id="ARBA00022468"/>
    </source>
</evidence>
<dbReference type="InterPro" id="IPR032675">
    <property type="entry name" value="LRR_dom_sf"/>
</dbReference>
<keyword evidence="1" id="KW-0343">GTPase activation</keyword>
<dbReference type="Gene3D" id="3.80.10.10">
    <property type="entry name" value="Ribonuclease Inhibitor"/>
    <property type="match status" value="1"/>
</dbReference>
<dbReference type="GO" id="GO:0005829">
    <property type="term" value="C:cytosol"/>
    <property type="evidence" value="ECO:0007669"/>
    <property type="project" value="TreeGrafter"/>
</dbReference>
<dbReference type="OrthoDB" id="120976at2759"/>
<dbReference type="GO" id="GO:0005096">
    <property type="term" value="F:GTPase activator activity"/>
    <property type="evidence" value="ECO:0007669"/>
    <property type="project" value="UniProtKB-KW"/>
</dbReference>
<keyword evidence="2" id="KW-0433">Leucine-rich repeat</keyword>
<organism evidence="4 5">
    <name type="scientific">Thamnocephalis sphaerospora</name>
    <dbReference type="NCBI Taxonomy" id="78915"/>
    <lineage>
        <taxon>Eukaryota</taxon>
        <taxon>Fungi</taxon>
        <taxon>Fungi incertae sedis</taxon>
        <taxon>Zoopagomycota</taxon>
        <taxon>Zoopagomycotina</taxon>
        <taxon>Zoopagomycetes</taxon>
        <taxon>Zoopagales</taxon>
        <taxon>Sigmoideomycetaceae</taxon>
        <taxon>Thamnocephalis</taxon>
    </lineage>
</organism>
<protein>
    <submittedName>
        <fullName evidence="4">Uncharacterized protein</fullName>
    </submittedName>
</protein>
<dbReference type="PANTHER" id="PTHR24113:SF12">
    <property type="entry name" value="RAN GTPASE-ACTIVATING PROTEIN 1"/>
    <property type="match status" value="1"/>
</dbReference>
<feature type="non-terminal residue" evidence="4">
    <location>
        <position position="1"/>
    </location>
</feature>
<sequence>EEAMSEAAGGNGGSTDGMPLFLTLAAPTRPTRIKLVDCSLSPLGAEQLAKYLASPAYANKGCGSSSGDSAAEHLGLGVSANYSLQELDCSRSQLGNKFVYACCRGFREKRLQRLHRMLLRENRINDGGVVALCNVLTGGSTDQLRCVDLAGNQVTAFGVQLLADAIEQGVPLVDLDLSGNAIVPSAITTLCQTIARVNASADAPVRFLRLAANDLAWSTAGVRTLCDWIRSPNCPLVALELCGAQLGDLELRYLAIALSMQLEQRR</sequence>
<dbReference type="GO" id="GO:0048471">
    <property type="term" value="C:perinuclear region of cytoplasm"/>
    <property type="evidence" value="ECO:0007669"/>
    <property type="project" value="TreeGrafter"/>
</dbReference>
<evidence type="ECO:0000313" key="5">
    <source>
        <dbReference type="Proteomes" id="UP000271241"/>
    </source>
</evidence>
<proteinExistence type="predicted"/>
<dbReference type="PANTHER" id="PTHR24113">
    <property type="entry name" value="RAN GTPASE-ACTIVATING PROTEIN 1"/>
    <property type="match status" value="1"/>
</dbReference>
<evidence type="ECO:0000256" key="2">
    <source>
        <dbReference type="ARBA" id="ARBA00022614"/>
    </source>
</evidence>
<keyword evidence="3" id="KW-0677">Repeat</keyword>
<dbReference type="STRING" id="78915.A0A4P9XKF9"/>
<dbReference type="Proteomes" id="UP000271241">
    <property type="component" value="Unassembled WGS sequence"/>
</dbReference>
<dbReference type="AlphaFoldDB" id="A0A4P9XKF9"/>
<dbReference type="SMART" id="SM00368">
    <property type="entry name" value="LRR_RI"/>
    <property type="match status" value="4"/>
</dbReference>
<dbReference type="InterPro" id="IPR027038">
    <property type="entry name" value="RanGap"/>
</dbReference>
<evidence type="ECO:0000313" key="4">
    <source>
        <dbReference type="EMBL" id="RKP06255.1"/>
    </source>
</evidence>
<dbReference type="GO" id="GO:0031267">
    <property type="term" value="F:small GTPase binding"/>
    <property type="evidence" value="ECO:0007669"/>
    <property type="project" value="TreeGrafter"/>
</dbReference>
<name>A0A4P9XKF9_9FUNG</name>
<dbReference type="EMBL" id="KZ992920">
    <property type="protein sequence ID" value="RKP06255.1"/>
    <property type="molecule type" value="Genomic_DNA"/>
</dbReference>
<accession>A0A4P9XKF9</accession>
<dbReference type="GO" id="GO:0005634">
    <property type="term" value="C:nucleus"/>
    <property type="evidence" value="ECO:0007669"/>
    <property type="project" value="TreeGrafter"/>
</dbReference>
<dbReference type="SUPFAM" id="SSF52047">
    <property type="entry name" value="RNI-like"/>
    <property type="match status" value="1"/>
</dbReference>
<gene>
    <name evidence="4" type="ORF">THASP1DRAFT_25384</name>
</gene>
<keyword evidence="5" id="KW-1185">Reference proteome</keyword>